<dbReference type="RefSeq" id="WP_009181321.1">
    <property type="nucleotide sequence ID" value="NZ_CM001368.1"/>
</dbReference>
<dbReference type="eggNOG" id="COG4251">
    <property type="taxonomic scope" value="Bacteria"/>
</dbReference>
<evidence type="ECO:0000256" key="6">
    <source>
        <dbReference type="ARBA" id="ARBA00022679"/>
    </source>
</evidence>
<dbReference type="Gene3D" id="1.10.490.10">
    <property type="entry name" value="Globins"/>
    <property type="match status" value="1"/>
</dbReference>
<evidence type="ECO:0000256" key="2">
    <source>
        <dbReference type="ARBA" id="ARBA00004651"/>
    </source>
</evidence>
<dbReference type="AlphaFoldDB" id="G7Q505"/>
<keyword evidence="5" id="KW-0597">Phosphoprotein</keyword>
<dbReference type="PANTHER" id="PTHR44936">
    <property type="entry name" value="SENSOR PROTEIN CREC"/>
    <property type="match status" value="1"/>
</dbReference>
<dbReference type="InterPro" id="IPR003661">
    <property type="entry name" value="HisK_dim/P_dom"/>
</dbReference>
<dbReference type="InterPro" id="IPR036097">
    <property type="entry name" value="HisK_dim/P_sf"/>
</dbReference>
<name>G7Q505_9BACT</name>
<dbReference type="InterPro" id="IPR004358">
    <property type="entry name" value="Sig_transdc_His_kin-like_C"/>
</dbReference>
<keyword evidence="7 11" id="KW-0418">Kinase</keyword>
<sequence length="388" mass="41896">MLLSDIPTERLRRFRELLGLSELTENPLARWAGTLGADPEAFADRIQAFVLEMPQLRIVQENLPDPAKLRRNWGEWFSGLFARGLGDELLTRLWRSGQAHVAYNVDHRLISTAYALARAYLHERAAGEVPVLELAGALRSIDAMVDFSLLVETDAFVTFATRCELEVIQGLAHQVRNPIAAIGGQARRLLRLRGQDPDVAAAAQVVLEEAVRLEGLARSVTRYMDATEREPTAAATPLAPVLSEVLARVRTLPGAEATAVTVAIAPETAVMAMARPDLDALLAALLDNAFRYAAPEDPRVTIHCGPSDGRPGYAVLTIDNTGQTLTGEELTSIFSPFHSSEPMNTGMGLAMAKTITRKYSGGISMGLLQGGTRCAVTLPLPAEEPASA</sequence>
<dbReference type="PRINTS" id="PR00344">
    <property type="entry name" value="BCTRLSENSOR"/>
</dbReference>
<reference evidence="12" key="1">
    <citation type="journal article" date="2015" name="Genome Announc.">
        <title>High-Quality Draft Genome Sequence of Desulfovibrio carbinoliphilus FW-101-2B, an Organic Acid-Oxidizing Sulfate-Reducing Bacterium Isolated from Uranium(VI)-Contaminated Groundwater.</title>
        <authorList>
            <person name="Ramsay B.D."/>
            <person name="Hwang C."/>
            <person name="Woo H.L."/>
            <person name="Carroll S.L."/>
            <person name="Lucas S."/>
            <person name="Han J."/>
            <person name="Lapidus A.L."/>
            <person name="Cheng J.F."/>
            <person name="Goodwin L.A."/>
            <person name="Pitluck S."/>
            <person name="Peters L."/>
            <person name="Chertkov O."/>
            <person name="Held B."/>
            <person name="Detter J.C."/>
            <person name="Han C.S."/>
            <person name="Tapia R."/>
            <person name="Land M.L."/>
            <person name="Hauser L.J."/>
            <person name="Kyrpides N.C."/>
            <person name="Ivanova N.N."/>
            <person name="Mikhailova N."/>
            <person name="Pagani I."/>
            <person name="Woyke T."/>
            <person name="Arkin A.P."/>
            <person name="Dehal P."/>
            <person name="Chivian D."/>
            <person name="Criddle C.S."/>
            <person name="Wu W."/>
            <person name="Chakraborty R."/>
            <person name="Hazen T.C."/>
            <person name="Fields M.W."/>
        </authorList>
    </citation>
    <scope>NUCLEOTIDE SEQUENCE [LARGE SCALE GENOMIC DNA]</scope>
    <source>
        <strain evidence="12">FW-101-2B</strain>
    </source>
</reference>
<dbReference type="GO" id="GO:0005886">
    <property type="term" value="C:plasma membrane"/>
    <property type="evidence" value="ECO:0007669"/>
    <property type="project" value="UniProtKB-SubCell"/>
</dbReference>
<dbReference type="EMBL" id="CM001368">
    <property type="protein sequence ID" value="EHJ47932.1"/>
    <property type="molecule type" value="Genomic_DNA"/>
</dbReference>
<evidence type="ECO:0000256" key="8">
    <source>
        <dbReference type="ARBA" id="ARBA00023012"/>
    </source>
</evidence>
<proteinExistence type="predicted"/>
<protein>
    <recommendedName>
        <fullName evidence="3">histidine kinase</fullName>
        <ecNumber evidence="3">2.7.13.3</ecNumber>
    </recommendedName>
</protein>
<keyword evidence="9" id="KW-0843">Virulence</keyword>
<dbReference type="GO" id="GO:0000155">
    <property type="term" value="F:phosphorelay sensor kinase activity"/>
    <property type="evidence" value="ECO:0007669"/>
    <property type="project" value="InterPro"/>
</dbReference>
<dbReference type="Pfam" id="PF11563">
    <property type="entry name" value="Protoglobin"/>
    <property type="match status" value="1"/>
</dbReference>
<comment type="subcellular location">
    <subcellularLocation>
        <location evidence="2">Cell membrane</location>
        <topology evidence="2">Multi-pass membrane protein</topology>
    </subcellularLocation>
</comment>
<evidence type="ECO:0000256" key="7">
    <source>
        <dbReference type="ARBA" id="ARBA00022777"/>
    </source>
</evidence>
<dbReference type="CDD" id="cd01068">
    <property type="entry name" value="globin_sensor"/>
    <property type="match status" value="1"/>
</dbReference>
<evidence type="ECO:0000256" key="4">
    <source>
        <dbReference type="ARBA" id="ARBA00022475"/>
    </source>
</evidence>
<organism evidence="11 12">
    <name type="scientific">Solidesulfovibrio carbinoliphilus subsp. oakridgensis</name>
    <dbReference type="NCBI Taxonomy" id="694327"/>
    <lineage>
        <taxon>Bacteria</taxon>
        <taxon>Pseudomonadati</taxon>
        <taxon>Thermodesulfobacteriota</taxon>
        <taxon>Desulfovibrionia</taxon>
        <taxon>Desulfovibrionales</taxon>
        <taxon>Desulfovibrionaceae</taxon>
        <taxon>Solidesulfovibrio</taxon>
    </lineage>
</organism>
<feature type="domain" description="Histidine kinase" evidence="10">
    <location>
        <begin position="170"/>
        <end position="382"/>
    </location>
</feature>
<dbReference type="OrthoDB" id="5444178at2"/>
<evidence type="ECO:0000313" key="12">
    <source>
        <dbReference type="Proteomes" id="UP000004662"/>
    </source>
</evidence>
<dbReference type="PROSITE" id="PS50109">
    <property type="entry name" value="HIS_KIN"/>
    <property type="match status" value="1"/>
</dbReference>
<keyword evidence="4" id="KW-1003">Cell membrane</keyword>
<dbReference type="Gene3D" id="3.30.565.10">
    <property type="entry name" value="Histidine kinase-like ATPase, C-terminal domain"/>
    <property type="match status" value="1"/>
</dbReference>
<dbReference type="EC" id="2.7.13.3" evidence="3"/>
<evidence type="ECO:0000256" key="3">
    <source>
        <dbReference type="ARBA" id="ARBA00012438"/>
    </source>
</evidence>
<dbReference type="InterPro" id="IPR050980">
    <property type="entry name" value="2C_sensor_his_kinase"/>
</dbReference>
<dbReference type="InterPro" id="IPR044398">
    <property type="entry name" value="Globin-sensor_dom"/>
</dbReference>
<dbReference type="HOGENOM" id="CLU_705408_0_0_7"/>
<accession>G7Q505</accession>
<evidence type="ECO:0000259" key="10">
    <source>
        <dbReference type="PROSITE" id="PS50109"/>
    </source>
</evidence>
<dbReference type="SMART" id="SM00387">
    <property type="entry name" value="HATPase_c"/>
    <property type="match status" value="1"/>
</dbReference>
<dbReference type="STRING" id="694327.DFW101_1926"/>
<dbReference type="CDD" id="cd00082">
    <property type="entry name" value="HisKA"/>
    <property type="match status" value="1"/>
</dbReference>
<dbReference type="SMART" id="SM00388">
    <property type="entry name" value="HisKA"/>
    <property type="match status" value="1"/>
</dbReference>
<keyword evidence="6" id="KW-0808">Transferase</keyword>
<dbReference type="GO" id="GO:0019825">
    <property type="term" value="F:oxygen binding"/>
    <property type="evidence" value="ECO:0007669"/>
    <property type="project" value="InterPro"/>
</dbReference>
<keyword evidence="12" id="KW-1185">Reference proteome</keyword>
<gene>
    <name evidence="11" type="ORF">DFW101_1926</name>
</gene>
<dbReference type="InterPro" id="IPR012292">
    <property type="entry name" value="Globin/Proto"/>
</dbReference>
<keyword evidence="8" id="KW-0902">Two-component regulatory system</keyword>
<dbReference type="Proteomes" id="UP000004662">
    <property type="component" value="Chromosome"/>
</dbReference>
<dbReference type="InterPro" id="IPR036890">
    <property type="entry name" value="HATPase_C_sf"/>
</dbReference>
<dbReference type="GO" id="GO:0020037">
    <property type="term" value="F:heme binding"/>
    <property type="evidence" value="ECO:0007669"/>
    <property type="project" value="InterPro"/>
</dbReference>
<dbReference type="InterPro" id="IPR005467">
    <property type="entry name" value="His_kinase_dom"/>
</dbReference>
<dbReference type="InterPro" id="IPR039379">
    <property type="entry name" value="Protoglobin_sensor_dom"/>
</dbReference>
<dbReference type="InterPro" id="IPR003594">
    <property type="entry name" value="HATPase_dom"/>
</dbReference>
<keyword evidence="4" id="KW-0472">Membrane</keyword>
<comment type="catalytic activity">
    <reaction evidence="1">
        <text>ATP + protein L-histidine = ADP + protein N-phospho-L-histidine.</text>
        <dbReference type="EC" id="2.7.13.3"/>
    </reaction>
</comment>
<dbReference type="PANTHER" id="PTHR44936:SF9">
    <property type="entry name" value="SENSOR PROTEIN CREC"/>
    <property type="match status" value="1"/>
</dbReference>
<evidence type="ECO:0000256" key="1">
    <source>
        <dbReference type="ARBA" id="ARBA00000085"/>
    </source>
</evidence>
<dbReference type="SUPFAM" id="SSF55874">
    <property type="entry name" value="ATPase domain of HSP90 chaperone/DNA topoisomerase II/histidine kinase"/>
    <property type="match status" value="1"/>
</dbReference>
<dbReference type="Pfam" id="PF02518">
    <property type="entry name" value="HATPase_c"/>
    <property type="match status" value="1"/>
</dbReference>
<evidence type="ECO:0000313" key="11">
    <source>
        <dbReference type="EMBL" id="EHJ47932.1"/>
    </source>
</evidence>
<evidence type="ECO:0000256" key="9">
    <source>
        <dbReference type="ARBA" id="ARBA00023026"/>
    </source>
</evidence>
<evidence type="ECO:0000256" key="5">
    <source>
        <dbReference type="ARBA" id="ARBA00022553"/>
    </source>
</evidence>
<dbReference type="SUPFAM" id="SSF47384">
    <property type="entry name" value="Homodimeric domain of signal transducing histidine kinase"/>
    <property type="match status" value="1"/>
</dbReference>